<evidence type="ECO:0000256" key="1">
    <source>
        <dbReference type="RuleBase" id="RU004349"/>
    </source>
</evidence>
<dbReference type="Gene3D" id="1.10.3370.10">
    <property type="entry name" value="SecY subunit domain"/>
    <property type="match status" value="1"/>
</dbReference>
<feature type="transmembrane region" description="Helical" evidence="2">
    <location>
        <begin position="242"/>
        <end position="264"/>
    </location>
</feature>
<keyword evidence="4" id="KW-1185">Reference proteome</keyword>
<proteinExistence type="inferred from homology"/>
<dbReference type="InterPro" id="IPR023201">
    <property type="entry name" value="SecY_dom_sf"/>
</dbReference>
<dbReference type="PRINTS" id="PR00303">
    <property type="entry name" value="SECYTRNLCASE"/>
</dbReference>
<dbReference type="PIRSF" id="PIRSF004557">
    <property type="entry name" value="SecY"/>
    <property type="match status" value="1"/>
</dbReference>
<sequence length="413" mass="45747">MKFLRKHLLLTRVLWTLALLTIFLIGQSIIIPGIDPAVAKAALKQQTYLQMMGVTIGSQLQVPTLFSLGLGPYMIGLIVWQAIIALDLDWVNRLTVNQTGYIQKVISLSLAFLQGIQMLGYLSPALVPVVFMNMTIPTEWVQFGVLMILIAGTMITIFMGNLNAEKGLGGISILILPGVLLGMPRMLQAGWQTLNYKLTVPHLITAGIVSLVVIVILVMLLQIELRIPLQRPLMEGSGSASYLPFKLLLAGAMPFMFSSTLFLVPRGLLASNAALRSNWFAQFIQSITNQTTVAGIINYGVIILLLTYGFGFITVQPLRLSKQMKENNEYILDVFPGHETTSYLMRCFWLMATLGGLCLAVIALIPLLLGLKWPGIANYTIYIGSLAILITLIQGMWEQIRALYSKEHYRVFD</sequence>
<keyword evidence="2" id="KW-0472">Membrane</keyword>
<dbReference type="InterPro" id="IPR002208">
    <property type="entry name" value="SecY/SEC61-alpha"/>
</dbReference>
<dbReference type="SUPFAM" id="SSF103491">
    <property type="entry name" value="Preprotein translocase SecY subunit"/>
    <property type="match status" value="1"/>
</dbReference>
<dbReference type="Pfam" id="PF00344">
    <property type="entry name" value="SecY"/>
    <property type="match status" value="1"/>
</dbReference>
<protein>
    <submittedName>
        <fullName evidence="3">Preprotein translocase subunit SecY</fullName>
    </submittedName>
</protein>
<name>A0ABY5BTK4_9LACO</name>
<feature type="transmembrane region" description="Helical" evidence="2">
    <location>
        <begin position="199"/>
        <end position="221"/>
    </location>
</feature>
<reference evidence="3" key="1">
    <citation type="submission" date="2022-05" db="EMBL/GenBank/DDBJ databases">
        <authorList>
            <person name="Oliphant S.A."/>
            <person name="Watson-Haigh N.S."/>
            <person name="Sumby K.M."/>
            <person name="Gardner J.M."/>
            <person name="Jiranek V."/>
        </authorList>
    </citation>
    <scope>NUCLEOTIDE SEQUENCE</scope>
    <source>
        <strain evidence="3">KI11_C11</strain>
    </source>
</reference>
<comment type="similarity">
    <text evidence="1">Belongs to the SecY/SEC61-alpha family.</text>
</comment>
<gene>
    <name evidence="3" type="ORF">M3M39_06600</name>
</gene>
<dbReference type="Proteomes" id="UP001057025">
    <property type="component" value="Chromosome"/>
</dbReference>
<evidence type="ECO:0000256" key="2">
    <source>
        <dbReference type="SAM" id="Phobius"/>
    </source>
</evidence>
<feature type="transmembrane region" description="Helical" evidence="2">
    <location>
        <begin position="296"/>
        <end position="315"/>
    </location>
</feature>
<feature type="transmembrane region" description="Helical" evidence="2">
    <location>
        <begin position="100"/>
        <end position="120"/>
    </location>
</feature>
<keyword evidence="2" id="KW-0812">Transmembrane</keyword>
<feature type="transmembrane region" description="Helical" evidence="2">
    <location>
        <begin position="376"/>
        <end position="397"/>
    </location>
</feature>
<organism evidence="3 4">
    <name type="scientific">Fructilactobacillus hinvesii</name>
    <dbReference type="NCBI Taxonomy" id="2940300"/>
    <lineage>
        <taxon>Bacteria</taxon>
        <taxon>Bacillati</taxon>
        <taxon>Bacillota</taxon>
        <taxon>Bacilli</taxon>
        <taxon>Lactobacillales</taxon>
        <taxon>Lactobacillaceae</taxon>
        <taxon>Fructilactobacillus</taxon>
    </lineage>
</organism>
<feature type="transmembrane region" description="Helical" evidence="2">
    <location>
        <begin position="167"/>
        <end position="187"/>
    </location>
</feature>
<dbReference type="RefSeq" id="WP_252797057.1">
    <property type="nucleotide sequence ID" value="NZ_CP097118.1"/>
</dbReference>
<keyword evidence="2" id="KW-1133">Transmembrane helix</keyword>
<evidence type="ECO:0000313" key="4">
    <source>
        <dbReference type="Proteomes" id="UP001057025"/>
    </source>
</evidence>
<feature type="transmembrane region" description="Helical" evidence="2">
    <location>
        <begin position="140"/>
        <end position="160"/>
    </location>
</feature>
<dbReference type="PANTHER" id="PTHR10906">
    <property type="entry name" value="SECY/SEC61-ALPHA FAMILY MEMBER"/>
    <property type="match status" value="1"/>
</dbReference>
<evidence type="ECO:0000313" key="3">
    <source>
        <dbReference type="EMBL" id="USS87767.1"/>
    </source>
</evidence>
<dbReference type="EMBL" id="CP097118">
    <property type="protein sequence ID" value="USS87767.1"/>
    <property type="molecule type" value="Genomic_DNA"/>
</dbReference>
<accession>A0ABY5BTK4</accession>
<feature type="transmembrane region" description="Helical" evidence="2">
    <location>
        <begin position="348"/>
        <end position="370"/>
    </location>
</feature>
<feature type="transmembrane region" description="Helical" evidence="2">
    <location>
        <begin position="65"/>
        <end position="88"/>
    </location>
</feature>